<dbReference type="SUPFAM" id="SSF51905">
    <property type="entry name" value="FAD/NAD(P)-binding domain"/>
    <property type="match status" value="1"/>
</dbReference>
<feature type="domain" description="FAD-dependent oxidoreductase 2 FAD-binding" evidence="7">
    <location>
        <begin position="16"/>
        <end position="57"/>
    </location>
</feature>
<feature type="domain" description="Glucose-methanol-choline oxidoreductase C-terminal" evidence="8">
    <location>
        <begin position="449"/>
        <end position="514"/>
    </location>
</feature>
<evidence type="ECO:0000259" key="7">
    <source>
        <dbReference type="Pfam" id="PF00890"/>
    </source>
</evidence>
<dbReference type="PANTHER" id="PTHR42784:SF1">
    <property type="entry name" value="PYRANOSE 2-OXIDASE"/>
    <property type="match status" value="1"/>
</dbReference>
<dbReference type="GO" id="GO:0050660">
    <property type="term" value="F:flavin adenine dinucleotide binding"/>
    <property type="evidence" value="ECO:0007669"/>
    <property type="project" value="InterPro"/>
</dbReference>
<evidence type="ECO:0000259" key="6">
    <source>
        <dbReference type="Pfam" id="PF00732"/>
    </source>
</evidence>
<sequence length="529" mass="58256">MTAQVKLDEISSRHWDVIVIGTGIGGGSVSRRLAEAGLSVLMLEKGPDLDGQPHVSSDVELADPHDRLSAGRWPLPVRAVVDGRAMELDNIMSACVGGTSRAYAATLERPEPHDLDDSQERPHPTHGWPVGYSEMQPYFDIAERNFLISGETDPLSTIAAPMLRSPRAPTAIDQALATSFRAGGLHPYQTHIAAEFREDCLQCFGYPCPRNCKMDGRSAGVAPALATGRAELLDRCDVTRIEAGQQVQRVHCRRDGHDFSLSARFYILAAGGAASPLLMLRSTSVDWPDGLGNAHDLVGRHLMFHLSELIAIWPNDGVRSTGPSRAISLRDLYFQDGNRFGLIQSMGVDSDYGLILHALRQRFDASRLRRAKPMRPLLRLAPWWVMRGLGPAKVFVGVMEDLPYADNRIIADPADPDRIGIRYSFNEELLGRRAAFRKAMKKAFSKHRTMFLYQAPVLNFAHPCGTLRFGTDPRTSVLNPDCRVHGIDNLYVTDSSFMPTSNGSNPSLTIAANAYRVADLVHKRATETG</sequence>
<dbReference type="OrthoDB" id="9798604at2"/>
<evidence type="ECO:0000256" key="3">
    <source>
        <dbReference type="ARBA" id="ARBA00022630"/>
    </source>
</evidence>
<evidence type="ECO:0000256" key="4">
    <source>
        <dbReference type="ARBA" id="ARBA00022827"/>
    </source>
</evidence>
<feature type="domain" description="Glucose-methanol-choline oxidoreductase N-terminal" evidence="6">
    <location>
        <begin position="92"/>
        <end position="306"/>
    </location>
</feature>
<gene>
    <name evidence="9" type="ORF">CUV01_04715</name>
</gene>
<accession>A0A2K9EME0</accession>
<dbReference type="PANTHER" id="PTHR42784">
    <property type="entry name" value="PYRANOSE 2-OXIDASE"/>
    <property type="match status" value="1"/>
</dbReference>
<dbReference type="Pfam" id="PF00890">
    <property type="entry name" value="FAD_binding_2"/>
    <property type="match status" value="1"/>
</dbReference>
<dbReference type="InterPro" id="IPR007867">
    <property type="entry name" value="GMC_OxRtase_C"/>
</dbReference>
<evidence type="ECO:0000256" key="5">
    <source>
        <dbReference type="ARBA" id="ARBA00023002"/>
    </source>
</evidence>
<organism evidence="9 10">
    <name type="scientific">Paracoccus tegillarcae</name>
    <dbReference type="NCBI Taxonomy" id="1529068"/>
    <lineage>
        <taxon>Bacteria</taxon>
        <taxon>Pseudomonadati</taxon>
        <taxon>Pseudomonadota</taxon>
        <taxon>Alphaproteobacteria</taxon>
        <taxon>Rhodobacterales</taxon>
        <taxon>Paracoccaceae</taxon>
        <taxon>Paracoccus</taxon>
    </lineage>
</organism>
<keyword evidence="3" id="KW-0285">Flavoprotein</keyword>
<dbReference type="Pfam" id="PF00732">
    <property type="entry name" value="GMC_oxred_N"/>
    <property type="match status" value="1"/>
</dbReference>
<dbReference type="Pfam" id="PF05199">
    <property type="entry name" value="GMC_oxred_C"/>
    <property type="match status" value="1"/>
</dbReference>
<evidence type="ECO:0000259" key="8">
    <source>
        <dbReference type="Pfam" id="PF05199"/>
    </source>
</evidence>
<dbReference type="Gene3D" id="3.50.50.60">
    <property type="entry name" value="FAD/NAD(P)-binding domain"/>
    <property type="match status" value="2"/>
</dbReference>
<dbReference type="AlphaFoldDB" id="A0A2K9EME0"/>
<keyword evidence="4" id="KW-0274">FAD</keyword>
<dbReference type="EMBL" id="CP025408">
    <property type="protein sequence ID" value="AUH32775.1"/>
    <property type="molecule type" value="Genomic_DNA"/>
</dbReference>
<dbReference type="KEGG" id="paro:CUV01_04715"/>
<evidence type="ECO:0000256" key="1">
    <source>
        <dbReference type="ARBA" id="ARBA00001974"/>
    </source>
</evidence>
<evidence type="ECO:0000256" key="2">
    <source>
        <dbReference type="ARBA" id="ARBA00010790"/>
    </source>
</evidence>
<proteinExistence type="inferred from homology"/>
<dbReference type="Proteomes" id="UP000233742">
    <property type="component" value="Chromosome"/>
</dbReference>
<keyword evidence="5" id="KW-0560">Oxidoreductase</keyword>
<evidence type="ECO:0000313" key="10">
    <source>
        <dbReference type="Proteomes" id="UP000233742"/>
    </source>
</evidence>
<dbReference type="InterPro" id="IPR051473">
    <property type="entry name" value="P2Ox-like"/>
</dbReference>
<comment type="similarity">
    <text evidence="2">Belongs to the GMC oxidoreductase family.</text>
</comment>
<keyword evidence="10" id="KW-1185">Reference proteome</keyword>
<dbReference type="GO" id="GO:0016614">
    <property type="term" value="F:oxidoreductase activity, acting on CH-OH group of donors"/>
    <property type="evidence" value="ECO:0007669"/>
    <property type="project" value="InterPro"/>
</dbReference>
<dbReference type="InterPro" id="IPR003953">
    <property type="entry name" value="FAD-dep_OxRdtase_2_FAD-bd"/>
</dbReference>
<reference evidence="9 10" key="1">
    <citation type="submission" date="2017-12" db="EMBL/GenBank/DDBJ databases">
        <authorList>
            <person name="Hurst M.R.H."/>
        </authorList>
    </citation>
    <scope>NUCLEOTIDE SEQUENCE [LARGE SCALE GENOMIC DNA]</scope>
    <source>
        <strain evidence="9 10">BM15</strain>
    </source>
</reference>
<evidence type="ECO:0000313" key="9">
    <source>
        <dbReference type="EMBL" id="AUH32775.1"/>
    </source>
</evidence>
<dbReference type="InterPro" id="IPR036188">
    <property type="entry name" value="FAD/NAD-bd_sf"/>
</dbReference>
<protein>
    <submittedName>
        <fullName evidence="9">Glucose-methanol-choline oxidoreductase</fullName>
    </submittedName>
</protein>
<comment type="cofactor">
    <cofactor evidence="1">
        <name>FAD</name>
        <dbReference type="ChEBI" id="CHEBI:57692"/>
    </cofactor>
</comment>
<name>A0A2K9EME0_9RHOB</name>
<dbReference type="InterPro" id="IPR000172">
    <property type="entry name" value="GMC_OxRdtase_N"/>
</dbReference>